<keyword evidence="2" id="KW-1185">Reference proteome</keyword>
<dbReference type="PANTHER" id="PTHR11360">
    <property type="entry name" value="MONOCARBOXYLATE TRANSPORTER"/>
    <property type="match status" value="1"/>
</dbReference>
<accession>A0A2R2MN92</accession>
<sequence length="140" mass="15018">MVLASSLTSLPHAVQSNTEQMRKTARDSSHCDDVDKGWAWVVMAAGSLSIFLTNGMSYSVGVMYLPMLETFKEGEAITSMVGSVFMGLSMLTGVFASILCDKFDCRKTCILGGFLFAVGMTCSTFGTSCTYLVITFGIIA</sequence>
<feature type="non-terminal residue" evidence="3">
    <location>
        <position position="140"/>
    </location>
</feature>
<dbReference type="KEGG" id="lak:112042027"/>
<organism evidence="2 3">
    <name type="scientific">Lingula anatina</name>
    <name type="common">Brachiopod</name>
    <name type="synonym">Lingula unguis</name>
    <dbReference type="NCBI Taxonomy" id="7574"/>
    <lineage>
        <taxon>Eukaryota</taxon>
        <taxon>Metazoa</taxon>
        <taxon>Spiralia</taxon>
        <taxon>Lophotrochozoa</taxon>
        <taxon>Brachiopoda</taxon>
        <taxon>Linguliformea</taxon>
        <taxon>Lingulata</taxon>
        <taxon>Lingulida</taxon>
        <taxon>Linguloidea</taxon>
        <taxon>Lingulidae</taxon>
        <taxon>Lingula</taxon>
    </lineage>
</organism>
<keyword evidence="1" id="KW-0472">Membrane</keyword>
<dbReference type="Proteomes" id="UP000085678">
    <property type="component" value="Unplaced"/>
</dbReference>
<keyword evidence="1" id="KW-0812">Transmembrane</keyword>
<dbReference type="SUPFAM" id="SSF103473">
    <property type="entry name" value="MFS general substrate transporter"/>
    <property type="match status" value="1"/>
</dbReference>
<dbReference type="InterPro" id="IPR050327">
    <property type="entry name" value="Proton-linked_MCT"/>
</dbReference>
<proteinExistence type="predicted"/>
<feature type="transmembrane region" description="Helical" evidence="1">
    <location>
        <begin position="110"/>
        <end position="139"/>
    </location>
</feature>
<dbReference type="AlphaFoldDB" id="A0A2R2MN92"/>
<evidence type="ECO:0000256" key="1">
    <source>
        <dbReference type="SAM" id="Phobius"/>
    </source>
</evidence>
<keyword evidence="1" id="KW-1133">Transmembrane helix</keyword>
<dbReference type="GO" id="GO:0008028">
    <property type="term" value="F:monocarboxylic acid transmembrane transporter activity"/>
    <property type="evidence" value="ECO:0007669"/>
    <property type="project" value="TreeGrafter"/>
</dbReference>
<dbReference type="GeneID" id="112042027"/>
<protein>
    <submittedName>
        <fullName evidence="3">Monocarboxylate transporter 14-like</fullName>
    </submittedName>
</protein>
<dbReference type="InParanoid" id="A0A2R2MN92"/>
<dbReference type="InterPro" id="IPR036259">
    <property type="entry name" value="MFS_trans_sf"/>
</dbReference>
<dbReference type="Gene3D" id="1.20.1250.20">
    <property type="entry name" value="MFS general substrate transporter like domains"/>
    <property type="match status" value="1"/>
</dbReference>
<feature type="transmembrane region" description="Helical" evidence="1">
    <location>
        <begin position="77"/>
        <end position="98"/>
    </location>
</feature>
<gene>
    <name evidence="3" type="primary">LOC112042027</name>
</gene>
<dbReference type="OrthoDB" id="6111965at2759"/>
<evidence type="ECO:0000313" key="3">
    <source>
        <dbReference type="RefSeq" id="XP_023931675.1"/>
    </source>
</evidence>
<name>A0A2R2MN92_LINAN</name>
<reference evidence="3" key="1">
    <citation type="submission" date="2025-08" db="UniProtKB">
        <authorList>
            <consortium name="RefSeq"/>
        </authorList>
    </citation>
    <scope>IDENTIFICATION</scope>
    <source>
        <tissue evidence="3">Gonads</tissue>
    </source>
</reference>
<dbReference type="RefSeq" id="XP_023931675.1">
    <property type="nucleotide sequence ID" value="XM_024075907.1"/>
</dbReference>
<dbReference type="PANTHER" id="PTHR11360:SF284">
    <property type="entry name" value="EG:103B4.3 PROTEIN-RELATED"/>
    <property type="match status" value="1"/>
</dbReference>
<feature type="transmembrane region" description="Helical" evidence="1">
    <location>
        <begin position="40"/>
        <end position="65"/>
    </location>
</feature>
<evidence type="ECO:0000313" key="2">
    <source>
        <dbReference type="Proteomes" id="UP000085678"/>
    </source>
</evidence>